<protein>
    <submittedName>
        <fullName evidence="2">Uncharacterized protein</fullName>
    </submittedName>
</protein>
<proteinExistence type="predicted"/>
<evidence type="ECO:0000313" key="3">
    <source>
        <dbReference type="Proteomes" id="UP000179242"/>
    </source>
</evidence>
<name>A0A1F4U679_UNCSA</name>
<comment type="caution">
    <text evidence="2">The sequence shown here is derived from an EMBL/GenBank/DDBJ whole genome shotgun (WGS) entry which is preliminary data.</text>
</comment>
<gene>
    <name evidence="2" type="ORF">A2438_04370</name>
</gene>
<reference evidence="2 3" key="1">
    <citation type="journal article" date="2016" name="Nat. Commun.">
        <title>Thousands of microbial genomes shed light on interconnected biogeochemical processes in an aquifer system.</title>
        <authorList>
            <person name="Anantharaman K."/>
            <person name="Brown C.T."/>
            <person name="Hug L.A."/>
            <person name="Sharon I."/>
            <person name="Castelle C.J."/>
            <person name="Probst A.J."/>
            <person name="Thomas B.C."/>
            <person name="Singh A."/>
            <person name="Wilkins M.J."/>
            <person name="Karaoz U."/>
            <person name="Brodie E.L."/>
            <person name="Williams K.H."/>
            <person name="Hubbard S.S."/>
            <person name="Banfield J.F."/>
        </authorList>
    </citation>
    <scope>NUCLEOTIDE SEQUENCE [LARGE SCALE GENOMIC DNA]</scope>
</reference>
<dbReference type="EMBL" id="MEUJ01000004">
    <property type="protein sequence ID" value="OGC40475.1"/>
    <property type="molecule type" value="Genomic_DNA"/>
</dbReference>
<dbReference type="Proteomes" id="UP000179242">
    <property type="component" value="Unassembled WGS sequence"/>
</dbReference>
<feature type="coiled-coil region" evidence="1">
    <location>
        <begin position="193"/>
        <end position="221"/>
    </location>
</feature>
<keyword evidence="1" id="KW-0175">Coiled coil</keyword>
<evidence type="ECO:0000256" key="1">
    <source>
        <dbReference type="SAM" id="Coils"/>
    </source>
</evidence>
<organism evidence="2 3">
    <name type="scientific">candidate division WOR-1 bacterium RIFOXYC2_FULL_46_14</name>
    <dbReference type="NCBI Taxonomy" id="1802587"/>
    <lineage>
        <taxon>Bacteria</taxon>
        <taxon>Bacillati</taxon>
        <taxon>Saganbacteria</taxon>
    </lineage>
</organism>
<accession>A0A1F4U679</accession>
<evidence type="ECO:0000313" key="2">
    <source>
        <dbReference type="EMBL" id="OGC40475.1"/>
    </source>
</evidence>
<dbReference type="AlphaFoldDB" id="A0A1F4U679"/>
<sequence length="712" mass="80678">MPVFPVSGNWQTVKGSVSSHAQMVLTATSLNSLAFFARPGLAARLLRDENLSEVVGQISIGISRITRSNQAGNDFNRIAVRAMTIAVAAFCRELSVNHRIETYFYETGDQLHCCGIENYSPRLIALAGEEGLIGLLIMLSVFKSELKNIGSPPRGFYIEDFIGVSRRILKEESPLGLSRACLGEKIRAIGLELKNVEGEYLKQKSNRQALLERLINSSERESFSQITRALIPAGQAREQAEQLQSSLLDRFVEEVLPQLRGAVTVLVDEILKLASAEEGARKLGFSSISEAAAIPYENLALISILDQWAGVPDKLGKMTFWGLKKGGGFSRESGDLFRQLAIAVTTDSEMYRMVLSFAHWEAVQLLKRCAQQTTKQRNFVKAGKTAFLIIGLDRLLGLSQERGEVVPFFDNKVFYYGINGREMDIREIVGLCGLAEKVPEMLLCEDPMFCHVFFNERGVIFYEDGSQKTEIVPYSAEAREIILERLREISSLKVADMRTKKIPDQITFEIVARLRMREDREKNPGKVTEIGKKRKQIKEKYGIELDLNLDALFTLSELKFFDDFFGFYPAHMLRGIEMLIKNQRRRTGYQDKDVYDVVSLFKKNRETMSPFIHFDGEKKALSLDYWGIQILNSGDPVLIYDALPLFHDAMGRIIWHYFLSDARRAAYPVQDPAQFSTSLFFYLRKRQEGEFLADTPEDRFFFGLVNPRLLAG</sequence>